<dbReference type="EMBL" id="JAVFKY010000002">
    <property type="protein sequence ID" value="KAK5581226.1"/>
    <property type="molecule type" value="Genomic_DNA"/>
</dbReference>
<comment type="caution">
    <text evidence="2">The sequence shown here is derived from an EMBL/GenBank/DDBJ whole genome shotgun (WGS) entry which is preliminary data.</text>
</comment>
<keyword evidence="1" id="KW-0472">Membrane</keyword>
<sequence length="347" mass="39892">MGIIEIKTSPVGYAYGEFNCEFFPKELVGIIPPKEYLRCMDVMSKNLKRNFFSILAYLVPLMYFFIGLIPALLLIIVEIIRWFKFKNLLKKDFENCLEYINKQVSRRGMKFEIKLIGGYFSSLCKLKITFPDIPPVILSQAITLDNGQNALIMEPYPDTGFFNDYGYINESGSPDLKIITIFGKKFVGWGLGGNKGFCYYLDLNLYNYLSDQEFKTIFDDFDNALKCRFNHFLTGLFMLAIVGTFFLFGAVLWIPVIIWYFVEKSKLTKKLLEKEAVLILKYNNLYNHRRITIKTEGSGFYRNLQIIIPSDVGNAPILTKFITNEQLVLSLNSPNGIAPIRSLINAV</sequence>
<accession>A0AAN7YWH6</accession>
<name>A0AAN7YWH6_9MYCE</name>
<proteinExistence type="predicted"/>
<keyword evidence="1" id="KW-1133">Transmembrane helix</keyword>
<evidence type="ECO:0000313" key="3">
    <source>
        <dbReference type="Proteomes" id="UP001344447"/>
    </source>
</evidence>
<keyword evidence="3" id="KW-1185">Reference proteome</keyword>
<keyword evidence="1" id="KW-0812">Transmembrane</keyword>
<gene>
    <name evidence="2" type="ORF">RB653_001256</name>
</gene>
<feature type="transmembrane region" description="Helical" evidence="1">
    <location>
        <begin position="236"/>
        <end position="262"/>
    </location>
</feature>
<evidence type="ECO:0000313" key="2">
    <source>
        <dbReference type="EMBL" id="KAK5581226.1"/>
    </source>
</evidence>
<feature type="transmembrane region" description="Helical" evidence="1">
    <location>
        <begin position="54"/>
        <end position="80"/>
    </location>
</feature>
<reference evidence="2 3" key="1">
    <citation type="submission" date="2023-11" db="EMBL/GenBank/DDBJ databases">
        <title>Dfirmibasis_genome.</title>
        <authorList>
            <person name="Edelbroek B."/>
            <person name="Kjellin J."/>
            <person name="Jerlstrom-Hultqvist J."/>
            <person name="Soderbom F."/>
        </authorList>
    </citation>
    <scope>NUCLEOTIDE SEQUENCE [LARGE SCALE GENOMIC DNA]</scope>
    <source>
        <strain evidence="2 3">TNS-C-14</strain>
    </source>
</reference>
<organism evidence="2 3">
    <name type="scientific">Dictyostelium firmibasis</name>
    <dbReference type="NCBI Taxonomy" id="79012"/>
    <lineage>
        <taxon>Eukaryota</taxon>
        <taxon>Amoebozoa</taxon>
        <taxon>Evosea</taxon>
        <taxon>Eumycetozoa</taxon>
        <taxon>Dictyostelia</taxon>
        <taxon>Dictyosteliales</taxon>
        <taxon>Dictyosteliaceae</taxon>
        <taxon>Dictyostelium</taxon>
    </lineage>
</organism>
<dbReference type="Proteomes" id="UP001344447">
    <property type="component" value="Unassembled WGS sequence"/>
</dbReference>
<dbReference type="AlphaFoldDB" id="A0AAN7YWH6"/>
<evidence type="ECO:0000256" key="1">
    <source>
        <dbReference type="SAM" id="Phobius"/>
    </source>
</evidence>
<protein>
    <submittedName>
        <fullName evidence="2">Uncharacterized protein</fullName>
    </submittedName>
</protein>